<dbReference type="Gene3D" id="3.10.310.70">
    <property type="match status" value="1"/>
</dbReference>
<dbReference type="RefSeq" id="WP_166846163.1">
    <property type="nucleotide sequence ID" value="NZ_JAAONY010000002.1"/>
</dbReference>
<dbReference type="InterPro" id="IPR032466">
    <property type="entry name" value="Metal_Hydrolase"/>
</dbReference>
<evidence type="ECO:0000313" key="2">
    <source>
        <dbReference type="EMBL" id="MBB6522314.1"/>
    </source>
</evidence>
<dbReference type="EMBL" id="JACHHT010000002">
    <property type="protein sequence ID" value="MBB6522314.1"/>
    <property type="molecule type" value="Genomic_DNA"/>
</dbReference>
<keyword evidence="3" id="KW-1185">Reference proteome</keyword>
<dbReference type="Pfam" id="PF07969">
    <property type="entry name" value="Amidohydro_3"/>
    <property type="match status" value="1"/>
</dbReference>
<organism evidence="2 3">
    <name type="scientific">Pseudoteredinibacter isoporae</name>
    <dbReference type="NCBI Taxonomy" id="570281"/>
    <lineage>
        <taxon>Bacteria</taxon>
        <taxon>Pseudomonadati</taxon>
        <taxon>Pseudomonadota</taxon>
        <taxon>Gammaproteobacteria</taxon>
        <taxon>Cellvibrionales</taxon>
        <taxon>Cellvibrionaceae</taxon>
        <taxon>Pseudoteredinibacter</taxon>
    </lineage>
</organism>
<feature type="domain" description="Amidohydrolase 3" evidence="1">
    <location>
        <begin position="85"/>
        <end position="569"/>
    </location>
</feature>
<dbReference type="InterPro" id="IPR033932">
    <property type="entry name" value="YtcJ-like"/>
</dbReference>
<dbReference type="InterPro" id="IPR013108">
    <property type="entry name" value="Amidohydro_3"/>
</dbReference>
<dbReference type="PANTHER" id="PTHR22642:SF2">
    <property type="entry name" value="PROTEIN LONG AFTER FAR-RED 3"/>
    <property type="match status" value="1"/>
</dbReference>
<evidence type="ECO:0000313" key="3">
    <source>
        <dbReference type="Proteomes" id="UP000528457"/>
    </source>
</evidence>
<evidence type="ECO:0000259" key="1">
    <source>
        <dbReference type="Pfam" id="PF07969"/>
    </source>
</evidence>
<sequence length="574" mass="65125">MATSPLISTRSKILLTLLLAAIAWWYLSKPDQSLRLISAQSIITMDSKQPRVEAVAIENGKVVALGTLENLQQRWPTAKHEHFDNKVLTPGFIENHLHPAMAALLLPFHWITPFEWHLPGKEVPATQGREQYQQRLKEAAKDAPDDEWFISWGYHHYFHGEMSRQLLDELIPDRPALVWHRSFHEVWVNSKAMDLVTFTEEDLKDQHQVNIEEGHFYESGLMLGLNKFRDYIIKAGRFMGGLEQVVDVVHAGGITTIADMANGMFDLNMEWWAFKWVLDDKDVGFRTRLIPMADRVGQQPGSAEALAENEALLQKGNDKLKFVKQTKLLADGAFYSQLMQMRDPGYLDGHHGEWITEPEKLEELASAYWNADYQIHIHSNGDLGTEVVLDMIERLNHKYPRIDHRTTLHHLGYIGPDQAERIAELGVIVSANPYYLHTLGETYSEMGLGPERAHYIFRARDLLDAGVKVSLHSDFSMAPAQPLRLAWVAVNREGAGGLQMANEQSMTVHEAMKAITIDAAHAIQMESEIGSIEVGKSADFTVLEQDPYQIEPEKLKDIPIWGTIFEGQTFPLSK</sequence>
<dbReference type="Gene3D" id="2.30.40.10">
    <property type="entry name" value="Urease, subunit C, domain 1"/>
    <property type="match status" value="1"/>
</dbReference>
<dbReference type="PANTHER" id="PTHR22642">
    <property type="entry name" value="IMIDAZOLONEPROPIONASE"/>
    <property type="match status" value="1"/>
</dbReference>
<name>A0A7X0JV02_9GAMM</name>
<dbReference type="Gene3D" id="3.20.20.140">
    <property type="entry name" value="Metal-dependent hydrolases"/>
    <property type="match status" value="1"/>
</dbReference>
<dbReference type="GO" id="GO:0016810">
    <property type="term" value="F:hydrolase activity, acting on carbon-nitrogen (but not peptide) bonds"/>
    <property type="evidence" value="ECO:0007669"/>
    <property type="project" value="InterPro"/>
</dbReference>
<dbReference type="SUPFAM" id="SSF51556">
    <property type="entry name" value="Metallo-dependent hydrolases"/>
    <property type="match status" value="1"/>
</dbReference>
<dbReference type="Proteomes" id="UP000528457">
    <property type="component" value="Unassembled WGS sequence"/>
</dbReference>
<proteinExistence type="predicted"/>
<dbReference type="InParanoid" id="A0A7X0JV02"/>
<comment type="caution">
    <text evidence="2">The sequence shown here is derived from an EMBL/GenBank/DDBJ whole genome shotgun (WGS) entry which is preliminary data.</text>
</comment>
<reference evidence="2 3" key="1">
    <citation type="submission" date="2020-08" db="EMBL/GenBank/DDBJ databases">
        <title>Genomic Encyclopedia of Type Strains, Phase IV (KMG-IV): sequencing the most valuable type-strain genomes for metagenomic binning, comparative biology and taxonomic classification.</title>
        <authorList>
            <person name="Goeker M."/>
        </authorList>
    </citation>
    <scope>NUCLEOTIDE SEQUENCE [LARGE SCALE GENOMIC DNA]</scope>
    <source>
        <strain evidence="2 3">DSM 22368</strain>
    </source>
</reference>
<dbReference type="InterPro" id="IPR011059">
    <property type="entry name" value="Metal-dep_hydrolase_composite"/>
</dbReference>
<dbReference type="AlphaFoldDB" id="A0A7X0JV02"/>
<gene>
    <name evidence="2" type="ORF">HNR48_002599</name>
</gene>
<dbReference type="SUPFAM" id="SSF51338">
    <property type="entry name" value="Composite domain of metallo-dependent hydrolases"/>
    <property type="match status" value="1"/>
</dbReference>
<accession>A0A7X0JV02</accession>
<dbReference type="CDD" id="cd01300">
    <property type="entry name" value="YtcJ_like"/>
    <property type="match status" value="1"/>
</dbReference>
<protein>
    <recommendedName>
        <fullName evidence="1">Amidohydrolase 3 domain-containing protein</fullName>
    </recommendedName>
</protein>